<accession>A0A4V6ATU0</accession>
<proteinExistence type="predicted"/>
<organism evidence="1 2">
    <name type="scientific">Collichthys lucidus</name>
    <name type="common">Big head croaker</name>
    <name type="synonym">Sciaena lucida</name>
    <dbReference type="NCBI Taxonomy" id="240159"/>
    <lineage>
        <taxon>Eukaryota</taxon>
        <taxon>Metazoa</taxon>
        <taxon>Chordata</taxon>
        <taxon>Craniata</taxon>
        <taxon>Vertebrata</taxon>
        <taxon>Euteleostomi</taxon>
        <taxon>Actinopterygii</taxon>
        <taxon>Neopterygii</taxon>
        <taxon>Teleostei</taxon>
        <taxon>Neoteleostei</taxon>
        <taxon>Acanthomorphata</taxon>
        <taxon>Eupercaria</taxon>
        <taxon>Sciaenidae</taxon>
        <taxon>Collichthys</taxon>
    </lineage>
</organism>
<protein>
    <submittedName>
        <fullName evidence="1">Uncharacterized protein</fullName>
    </submittedName>
</protein>
<sequence>MSAAILDLFGCGTKLFYSPAVPFPHLDSACRKSRVLLWDTTSPEPDTSIPNGPAKSDEDQLTCQEDYRSARKNICIISKVALGRVFLRSEKKTLVLSSGDSSPMKEPPVSSSHFSSSDIAQIVELNITVEPTLAAAAMHMSASDEPFSLAATATTARRAFTETWSGRSLTDEHVKKVANRTQLTVKKHIPKPRVQITPPSPNVATANNCRQRAALPYAHTCTEQHESVKGSKRLSKDYKSQHSACHVCRRKGLKSHQPLRTFLLLLNWPEPLAHKTSEKTVQGGEMGVEIDTTTPILPLTGRSDLAVAGCLENYVDIGSKL</sequence>
<dbReference type="EMBL" id="CM014098">
    <property type="protein sequence ID" value="TKS89922.1"/>
    <property type="molecule type" value="Genomic_DNA"/>
</dbReference>
<dbReference type="Proteomes" id="UP000298787">
    <property type="component" value="Chromosome 21"/>
</dbReference>
<evidence type="ECO:0000313" key="1">
    <source>
        <dbReference type="EMBL" id="TKS89922.1"/>
    </source>
</evidence>
<reference evidence="1 2" key="1">
    <citation type="submission" date="2019-01" db="EMBL/GenBank/DDBJ databases">
        <title>Genome Assembly of Collichthys lucidus.</title>
        <authorList>
            <person name="Cai M."/>
            <person name="Xiao S."/>
        </authorList>
    </citation>
    <scope>NUCLEOTIDE SEQUENCE [LARGE SCALE GENOMIC DNA]</scope>
    <source>
        <strain evidence="1">JT15FE1705JMU</strain>
        <tissue evidence="1">Muscle</tissue>
    </source>
</reference>
<name>A0A4V6ATU0_COLLU</name>
<dbReference type="AlphaFoldDB" id="A0A4V6ATU0"/>
<gene>
    <name evidence="1" type="ORF">D9C73_024051</name>
</gene>
<evidence type="ECO:0000313" key="2">
    <source>
        <dbReference type="Proteomes" id="UP000298787"/>
    </source>
</evidence>
<keyword evidence="2" id="KW-1185">Reference proteome</keyword>